<protein>
    <recommendedName>
        <fullName evidence="5">Eukaryotic translation initiation factor 5B</fullName>
        <ecNumber evidence="4">3.6.5.3</ecNumber>
    </recommendedName>
    <alternativeName>
        <fullName evidence="13">Translation initiation factor IF-2</fullName>
    </alternativeName>
</protein>
<evidence type="ECO:0000256" key="11">
    <source>
        <dbReference type="ARBA" id="ARBA00022917"/>
    </source>
</evidence>
<dbReference type="Gene3D" id="2.40.30.10">
    <property type="entry name" value="Translation factors"/>
    <property type="match status" value="2"/>
</dbReference>
<evidence type="ECO:0000256" key="15">
    <source>
        <dbReference type="ARBA" id="ARBA00061781"/>
    </source>
</evidence>
<feature type="compositionally biased region" description="Polar residues" evidence="16">
    <location>
        <begin position="862"/>
        <end position="871"/>
    </location>
</feature>
<evidence type="ECO:0000256" key="12">
    <source>
        <dbReference type="ARBA" id="ARBA00023134"/>
    </source>
</evidence>
<dbReference type="InterPro" id="IPR029459">
    <property type="entry name" value="EFTU-type"/>
</dbReference>
<feature type="compositionally biased region" description="Basic and acidic residues" evidence="16">
    <location>
        <begin position="141"/>
        <end position="150"/>
    </location>
</feature>
<dbReference type="GO" id="GO:0046872">
    <property type="term" value="F:metal ion binding"/>
    <property type="evidence" value="ECO:0007669"/>
    <property type="project" value="UniProtKB-KW"/>
</dbReference>
<dbReference type="Proteomes" id="UP000242913">
    <property type="component" value="Unassembled WGS sequence"/>
</dbReference>
<dbReference type="PANTHER" id="PTHR43381">
    <property type="entry name" value="TRANSLATION INITIATION FACTOR IF-2-RELATED"/>
    <property type="match status" value="1"/>
</dbReference>
<dbReference type="Gene3D" id="3.40.50.300">
    <property type="entry name" value="P-loop containing nucleotide triphosphate hydrolases"/>
    <property type="match status" value="1"/>
</dbReference>
<comment type="subunit">
    <text evidence="15">Interacts through its C-terminal domain (CTD) with the CTD of eIF1A (EIF1AX) or with the CTD of EIF5 (mutually exclusive) through a common binding site. Interacts with eIF1A (EIF1AX) from the location of the start codon by the 43S complex until the formation of the 80S complex. Interacts with ANXA5 in a calcium and phospholipid-dependent manner.</text>
</comment>
<evidence type="ECO:0000256" key="8">
    <source>
        <dbReference type="ARBA" id="ARBA00022723"/>
    </source>
</evidence>
<dbReference type="SUPFAM" id="SSF50447">
    <property type="entry name" value="Translation proteins"/>
    <property type="match status" value="1"/>
</dbReference>
<dbReference type="FunFam" id="3.40.50.300:FF:000112">
    <property type="entry name" value="Eukaryotic translation initiation factor 5B"/>
    <property type="match status" value="1"/>
</dbReference>
<dbReference type="InterPro" id="IPR005225">
    <property type="entry name" value="Small_GTP-bd"/>
</dbReference>
<dbReference type="PANTHER" id="PTHR43381:SF4">
    <property type="entry name" value="EUKARYOTIC TRANSLATION INITIATION FACTOR 5B"/>
    <property type="match status" value="1"/>
</dbReference>
<evidence type="ECO:0000256" key="7">
    <source>
        <dbReference type="ARBA" id="ARBA00022540"/>
    </source>
</evidence>
<dbReference type="CDD" id="cd16266">
    <property type="entry name" value="IF2_aeIF5B_IV"/>
    <property type="match status" value="1"/>
</dbReference>
<dbReference type="EC" id="3.6.5.3" evidence="4"/>
<evidence type="ECO:0000256" key="9">
    <source>
        <dbReference type="ARBA" id="ARBA00022741"/>
    </source>
</evidence>
<feature type="compositionally biased region" description="Basic and acidic residues" evidence="16">
    <location>
        <begin position="248"/>
        <end position="301"/>
    </location>
</feature>
<feature type="region of interest" description="Disordered" evidence="16">
    <location>
        <begin position="444"/>
        <end position="477"/>
    </location>
</feature>
<reference evidence="18 19" key="1">
    <citation type="submission" date="2015-12" db="EMBL/GenBank/DDBJ databases">
        <title>Draft genome of the nematode, Onchocerca flexuosa.</title>
        <authorList>
            <person name="Mitreva M."/>
        </authorList>
    </citation>
    <scope>NUCLEOTIDE SEQUENCE [LARGE SCALE GENOMIC DNA]</scope>
    <source>
        <strain evidence="18">Red Deer</strain>
    </source>
</reference>
<dbReference type="PRINTS" id="PR00315">
    <property type="entry name" value="ELONGATNFCT"/>
</dbReference>
<dbReference type="GO" id="GO:0003924">
    <property type="term" value="F:GTPase activity"/>
    <property type="evidence" value="ECO:0007669"/>
    <property type="project" value="InterPro"/>
</dbReference>
<comment type="similarity">
    <text evidence="3">Belongs to the TRAFAC class translation factor GTPase superfamily. Classic translation factor GTPase family. IF-2 subfamily.</text>
</comment>
<dbReference type="FunFam" id="2.40.30.10:FF:000026">
    <property type="entry name" value="Eukaryotic translation initiation factor 5B"/>
    <property type="match status" value="1"/>
</dbReference>
<keyword evidence="8" id="KW-0479">Metal-binding</keyword>
<keyword evidence="6" id="KW-0963">Cytoplasm</keyword>
<comment type="function">
    <text evidence="14">Plays a role in translation initiation. Ribosome-dependent GTPase that promotes the joining of the 60S ribosomal subunit to the pre-initiation complex to form the 80S initiation complex with the initiator methionine-tRNA in the P-site base paired to the start codon. Together with eIF1A (EIF1AX), actively orients the initiator methionine-tRNA in a conformation that allows 60S ribosomal subunit joining to form the 80S initiation complex. Is released after formation of the 80S initiation complex. Its GTPase activity is not essential for ribosomal subunits joining, but GTP hydrolysis is needed for eIF1A (EIF1AX) ejection quickly followed by EIF5B release to form elongation-competent ribosomes. In contrast to its procaryotic homolog, does not promote recruitment of Met-rRNA to the small ribosomal subunit.</text>
</comment>
<evidence type="ECO:0000256" key="14">
    <source>
        <dbReference type="ARBA" id="ARBA00053410"/>
    </source>
</evidence>
<comment type="cofactor">
    <cofactor evidence="1">
        <name>a monovalent cation</name>
        <dbReference type="ChEBI" id="CHEBI:60242"/>
    </cofactor>
</comment>
<feature type="region of interest" description="Disordered" evidence="16">
    <location>
        <begin position="820"/>
        <end position="887"/>
    </location>
</feature>
<organism evidence="18 19">
    <name type="scientific">Onchocerca flexuosa</name>
    <dbReference type="NCBI Taxonomy" id="387005"/>
    <lineage>
        <taxon>Eukaryota</taxon>
        <taxon>Metazoa</taxon>
        <taxon>Ecdysozoa</taxon>
        <taxon>Nematoda</taxon>
        <taxon>Chromadorea</taxon>
        <taxon>Rhabditida</taxon>
        <taxon>Spirurina</taxon>
        <taxon>Spiruromorpha</taxon>
        <taxon>Filarioidea</taxon>
        <taxon>Onchocercidae</taxon>
        <taxon>Onchocerca</taxon>
    </lineage>
</organism>
<dbReference type="InterPro" id="IPR009000">
    <property type="entry name" value="Transl_B-barrel_sf"/>
</dbReference>
<keyword evidence="19" id="KW-1185">Reference proteome</keyword>
<dbReference type="SUPFAM" id="SSF52540">
    <property type="entry name" value="P-loop containing nucleoside triphosphate hydrolases"/>
    <property type="match status" value="1"/>
</dbReference>
<dbReference type="Gene3D" id="3.40.50.10050">
    <property type="entry name" value="Translation initiation factor IF- 2, domain 3"/>
    <property type="match status" value="1"/>
</dbReference>
<evidence type="ECO:0000256" key="10">
    <source>
        <dbReference type="ARBA" id="ARBA00022801"/>
    </source>
</evidence>
<dbReference type="FunFam" id="3.40.50.10050:FF:000002">
    <property type="entry name" value="Eukaryotic translation initiation factor 5B"/>
    <property type="match status" value="1"/>
</dbReference>
<dbReference type="InterPro" id="IPR027417">
    <property type="entry name" value="P-loop_NTPase"/>
</dbReference>
<evidence type="ECO:0000256" key="4">
    <source>
        <dbReference type="ARBA" id="ARBA00011986"/>
    </source>
</evidence>
<evidence type="ECO:0000259" key="17">
    <source>
        <dbReference type="PROSITE" id="PS51722"/>
    </source>
</evidence>
<feature type="region of interest" description="Disordered" evidence="16">
    <location>
        <begin position="333"/>
        <end position="369"/>
    </location>
</feature>
<dbReference type="GO" id="GO:0003743">
    <property type="term" value="F:translation initiation factor activity"/>
    <property type="evidence" value="ECO:0007669"/>
    <property type="project" value="UniProtKB-KW"/>
</dbReference>
<keyword evidence="12" id="KW-0342">GTP-binding</keyword>
<feature type="compositionally biased region" description="Polar residues" evidence="16">
    <location>
        <begin position="103"/>
        <end position="112"/>
    </location>
</feature>
<feature type="compositionally biased region" description="Basic and acidic residues" evidence="16">
    <location>
        <begin position="352"/>
        <end position="361"/>
    </location>
</feature>
<dbReference type="CDD" id="cd01887">
    <property type="entry name" value="IF2_eIF5B"/>
    <property type="match status" value="1"/>
</dbReference>
<dbReference type="Pfam" id="PF11987">
    <property type="entry name" value="IF-2"/>
    <property type="match status" value="1"/>
</dbReference>
<dbReference type="NCBIfam" id="TIGR00231">
    <property type="entry name" value="small_GTP"/>
    <property type="match status" value="1"/>
</dbReference>
<feature type="region of interest" description="Disordered" evidence="16">
    <location>
        <begin position="1"/>
        <end position="44"/>
    </location>
</feature>
<feature type="compositionally biased region" description="Basic and acidic residues" evidence="16">
    <location>
        <begin position="826"/>
        <end position="860"/>
    </location>
</feature>
<dbReference type="FunFam" id="2.40.30.10:FF:000013">
    <property type="entry name" value="eukaryotic translation initiation factor 5B"/>
    <property type="match status" value="1"/>
</dbReference>
<feature type="compositionally biased region" description="Basic and acidic residues" evidence="16">
    <location>
        <begin position="961"/>
        <end position="970"/>
    </location>
</feature>
<dbReference type="InterPro" id="IPR023115">
    <property type="entry name" value="TIF_IF2_dom3"/>
</dbReference>
<feature type="compositionally biased region" description="Basic and acidic residues" evidence="16">
    <location>
        <begin position="67"/>
        <end position="101"/>
    </location>
</feature>
<feature type="region of interest" description="Disordered" evidence="16">
    <location>
        <begin position="1007"/>
        <end position="1058"/>
    </location>
</feature>
<dbReference type="Pfam" id="PF00009">
    <property type="entry name" value="GTP_EFTU"/>
    <property type="match status" value="1"/>
</dbReference>
<dbReference type="InterPro" id="IPR000795">
    <property type="entry name" value="T_Tr_GTP-bd_dom"/>
</dbReference>
<evidence type="ECO:0000256" key="2">
    <source>
        <dbReference type="ARBA" id="ARBA00004496"/>
    </source>
</evidence>
<feature type="region of interest" description="Disordered" evidence="16">
    <location>
        <begin position="58"/>
        <end position="223"/>
    </location>
</feature>
<feature type="compositionally biased region" description="Basic and acidic residues" evidence="16">
    <location>
        <begin position="202"/>
        <end position="211"/>
    </location>
</feature>
<sequence>MATKKKNNKKNDWSEDLDAEATELKLSDSEIDEDNGSDEETMAPFYGKGKISAFNMLAEHDSDSDDIEKAESISENSDKADEVEGNKQEKGGVNEKNKPNETKAFSKQQTTIKLKEEGKRKGRKGKKGLKEDEDLDALLADLEKPIEKASKEKKKKGAASGISYTAEVPAVDADRDGEIATTETDVGDVMTKKKDKKKKKKGTAEKEKSAEFESPAEGDAVSVENQRVSGCICSVKVDFIKEILRRKQEEEERILREQKEEEERLIAQQKAKEEEERLAKEKREREKQKKKERDEKLKAEGKYLTPAQKEKLRRQQALLANSNIILPSALRRESEEVPVKRPVYGKKKPKKELKQNDKETTPENVQHLPTAEIKTSEFLEVVKPSDEEILSSWDAMDEVIDDWENMHGEEQEEVASYVMNRIVQSTTPAKDEIISMEFESEQFIEEAEGSDSSEEYDEEEEEETSDDEQENVESKEQLKAKVRARLKKRREQAEAKRSTNNLRSPVICVLGHVDTGKTKMLDTIRHTNVQDGEAGGITQQIGATQVPAAAIMERTKMVRDSFFFFFFFFQFVGSEMKIPGLLIIDTPGHESFSNLRSRGSSLCDYAILVVDLMHGLEQQTLESFNLLRKRQTPFVIALNKIDRLYDYESNPRKDIYLHLKSQPINTQLQFKELKDKVVLQFAEQMKLEHCKVLPKQQEYEYSYENHEMILIHIHMPFFFKGVNVVMANENPDLNEYISMVPTSAFLGDGIGNIMAHIVNESQNRLAEKLAYCEELDYAEATELKLSDSEIDEDNGSDEETMAPFYGKGKISAFNMLAEHDSDSDDIEKAESISENSDKADEVEGNKQEKGGVNEKNKPNETKAFSKQQTTIKLKEEGKRKGRKGKKGLKEDEDLDALLADLEKPIEKASKEKKKKGAASGISYTAEVPAVDADRDGEIATTETDVGDVMTKKKDKKKKKKGTAEKEKSAEFESPAEGDAVSVENQRVSGCICSVKVDFIKEILRRKQEEEERILREQKEEEERLIAQQKAKEEEERLAKEKREREKQKKKERDEKLKAEGKYLTPAQKEKLRRQQALLANSNIILPSALRRESEEVPVKRPVYGKKKPKKELKQNDKGTTIDVILVNGSLKVGDIVVLTGTDGAIITQIRELLMPQPLKELRVKNAYEHYQMIKGAQGVKVLAKNLEKALAGLPLFVANREDELLVLKEDCEAQLSKALMAIKKKPEGVYVQASTLGSLEALLEFLRTQKIPYSNVNIGPVHKKDVQKAAAMLERKEEYACILAFDVRVDREAEQFAANEGVRIFSADIIYHLEDSFLKYREELRLKRRRQNEHLAIFPCKLRILPQHIFNARNPIIIGVSVEAGQLKRGVPLCVPSKDSIFIGSVSSIERNHEQVEIARTGDEVCIKIENTTGEAPKLYGRHFTHQDTLVSRITRETIDVCKAHFRNDLSKADWQLIVQLKKVLDIM</sequence>
<keyword evidence="7" id="KW-0396">Initiation factor</keyword>
<evidence type="ECO:0000256" key="1">
    <source>
        <dbReference type="ARBA" id="ARBA00001944"/>
    </source>
</evidence>
<evidence type="ECO:0000256" key="6">
    <source>
        <dbReference type="ARBA" id="ARBA00022490"/>
    </source>
</evidence>
<dbReference type="InterPro" id="IPR015760">
    <property type="entry name" value="TIF_IF2"/>
</dbReference>
<dbReference type="GO" id="GO:0005739">
    <property type="term" value="C:mitochondrion"/>
    <property type="evidence" value="ECO:0007669"/>
    <property type="project" value="TreeGrafter"/>
</dbReference>
<proteinExistence type="inferred from homology"/>
<keyword evidence="10" id="KW-0378">Hydrolase</keyword>
<dbReference type="CDD" id="cd03703">
    <property type="entry name" value="aeIF5B_II"/>
    <property type="match status" value="1"/>
</dbReference>
<dbReference type="EMBL" id="KZ269980">
    <property type="protein sequence ID" value="OZC11605.1"/>
    <property type="molecule type" value="Genomic_DNA"/>
</dbReference>
<evidence type="ECO:0000256" key="16">
    <source>
        <dbReference type="SAM" id="MobiDB-lite"/>
    </source>
</evidence>
<feature type="region of interest" description="Disordered" evidence="16">
    <location>
        <begin position="904"/>
        <end position="982"/>
    </location>
</feature>
<dbReference type="SUPFAM" id="SSF52156">
    <property type="entry name" value="Initiation factor IF2/eIF5b, domain 3"/>
    <property type="match status" value="1"/>
</dbReference>
<keyword evidence="9" id="KW-0547">Nucleotide-binding</keyword>
<feature type="domain" description="Tr-type G" evidence="17">
    <location>
        <begin position="502"/>
        <end position="766"/>
    </location>
</feature>
<name>A0A238C389_9BILA</name>
<evidence type="ECO:0000313" key="18">
    <source>
        <dbReference type="EMBL" id="OZC11605.1"/>
    </source>
</evidence>
<feature type="compositionally biased region" description="Acidic residues" evidence="16">
    <location>
        <begin position="29"/>
        <end position="41"/>
    </location>
</feature>
<keyword evidence="11" id="KW-0648">Protein biosynthesis</keyword>
<accession>A0A238C389</accession>
<evidence type="ECO:0000256" key="3">
    <source>
        <dbReference type="ARBA" id="ARBA00007733"/>
    </source>
</evidence>
<comment type="subcellular location">
    <subcellularLocation>
        <location evidence="2">Cytoplasm</location>
    </subcellularLocation>
</comment>
<dbReference type="InterPro" id="IPR036925">
    <property type="entry name" value="TIF_IF2_dom3_sf"/>
</dbReference>
<feature type="region of interest" description="Disordered" evidence="16">
    <location>
        <begin position="248"/>
        <end position="310"/>
    </location>
</feature>
<evidence type="ECO:0000256" key="13">
    <source>
        <dbReference type="ARBA" id="ARBA00032478"/>
    </source>
</evidence>
<dbReference type="Pfam" id="PF14578">
    <property type="entry name" value="GTP_EFTU_D4"/>
    <property type="match status" value="1"/>
</dbReference>
<evidence type="ECO:0000256" key="5">
    <source>
        <dbReference type="ARBA" id="ARBA00013824"/>
    </source>
</evidence>
<dbReference type="PROSITE" id="PS51722">
    <property type="entry name" value="G_TR_2"/>
    <property type="match status" value="1"/>
</dbReference>
<dbReference type="OrthoDB" id="4928at2759"/>
<dbReference type="GO" id="GO:0005525">
    <property type="term" value="F:GTP binding"/>
    <property type="evidence" value="ECO:0007669"/>
    <property type="project" value="UniProtKB-KW"/>
</dbReference>
<gene>
    <name evidence="18" type="ORF">X798_01466</name>
</gene>
<evidence type="ECO:0000313" key="19">
    <source>
        <dbReference type="Proteomes" id="UP000242913"/>
    </source>
</evidence>
<feature type="compositionally biased region" description="Acidic residues" evidence="16">
    <location>
        <begin position="444"/>
        <end position="471"/>
    </location>
</feature>